<dbReference type="HOGENOM" id="CLU_1418766_0_0_3"/>
<dbReference type="STRING" id="329726.AM1_4816"/>
<sequence length="170" mass="19030">MFPLALPAVAQAEQDIVIIGETAEQKQQFQSYWQQLINLNQAAERARPRSAVQPKYAARDDRDLKLQKILRNLKVEDIDLDYIIQLNGSSHLSGILTNENDQPVTVIAVNYEILDRRGNLLQTGSAQPKPSTIGPGQSVTFADTLWTIAPDEAYEVRLLDPAFQVSPDFK</sequence>
<organism evidence="1 2">
    <name type="scientific">Acaryochloris marina (strain MBIC 11017)</name>
    <dbReference type="NCBI Taxonomy" id="329726"/>
    <lineage>
        <taxon>Bacteria</taxon>
        <taxon>Bacillati</taxon>
        <taxon>Cyanobacteriota</taxon>
        <taxon>Cyanophyceae</taxon>
        <taxon>Acaryochloridales</taxon>
        <taxon>Acaryochloridaceae</taxon>
        <taxon>Acaryochloris</taxon>
    </lineage>
</organism>
<protein>
    <submittedName>
        <fullName evidence="1">Uncharacterized protein</fullName>
    </submittedName>
</protein>
<name>B0C2J8_ACAM1</name>
<dbReference type="eggNOG" id="ENOG5032SZ0">
    <property type="taxonomic scope" value="Bacteria"/>
</dbReference>
<keyword evidence="2" id="KW-1185">Reference proteome</keyword>
<dbReference type="AlphaFoldDB" id="B0C2J8"/>
<evidence type="ECO:0000313" key="1">
    <source>
        <dbReference type="EMBL" id="ABW29788.1"/>
    </source>
</evidence>
<proteinExistence type="predicted"/>
<gene>
    <name evidence="1" type="ordered locus">AM1_4816</name>
</gene>
<dbReference type="NCBIfam" id="NF038353">
    <property type="entry name" value="FxLYD_dom"/>
    <property type="match status" value="1"/>
</dbReference>
<dbReference type="EMBL" id="CP000828">
    <property type="protein sequence ID" value="ABW29788.1"/>
    <property type="molecule type" value="Genomic_DNA"/>
</dbReference>
<reference evidence="1 2" key="1">
    <citation type="journal article" date="2008" name="Proc. Natl. Acad. Sci. U.S.A.">
        <title>Niche adaptation and genome expansion in the chlorophyll d-producing cyanobacterium Acaryochloris marina.</title>
        <authorList>
            <person name="Swingley W.D."/>
            <person name="Chen M."/>
            <person name="Cheung P.C."/>
            <person name="Conrad A.L."/>
            <person name="Dejesa L.C."/>
            <person name="Hao J."/>
            <person name="Honchak B.M."/>
            <person name="Karbach L.E."/>
            <person name="Kurdoglu A."/>
            <person name="Lahiri S."/>
            <person name="Mastrian S.D."/>
            <person name="Miyashita H."/>
            <person name="Page L."/>
            <person name="Ramakrishna P."/>
            <person name="Satoh S."/>
            <person name="Sattley W.M."/>
            <person name="Shimada Y."/>
            <person name="Taylor H.L."/>
            <person name="Tomo T."/>
            <person name="Tsuchiya T."/>
            <person name="Wang Z.T."/>
            <person name="Raymond J."/>
            <person name="Mimuro M."/>
            <person name="Blankenship R.E."/>
            <person name="Touchman J.W."/>
        </authorList>
    </citation>
    <scope>NUCLEOTIDE SEQUENCE [LARGE SCALE GENOMIC DNA]</scope>
    <source>
        <strain evidence="2">MBIC 11017</strain>
    </source>
</reference>
<dbReference type="KEGG" id="amr:AM1_4816"/>
<evidence type="ECO:0000313" key="2">
    <source>
        <dbReference type="Proteomes" id="UP000000268"/>
    </source>
</evidence>
<dbReference type="InterPro" id="IPR047676">
    <property type="entry name" value="FxLYD_dom"/>
</dbReference>
<dbReference type="Proteomes" id="UP000000268">
    <property type="component" value="Chromosome"/>
</dbReference>
<accession>B0C2J8</accession>